<comment type="pathway">
    <text evidence="2">Protein modification; protein glycosylation.</text>
</comment>
<keyword evidence="5" id="KW-0808">Transferase</keyword>
<evidence type="ECO:0000256" key="4">
    <source>
        <dbReference type="ARBA" id="ARBA00022676"/>
    </source>
</evidence>
<feature type="transmembrane region" description="Helical" evidence="12">
    <location>
        <begin position="89"/>
        <end position="105"/>
    </location>
</feature>
<evidence type="ECO:0000256" key="3">
    <source>
        <dbReference type="ARBA" id="ARBA00011964"/>
    </source>
</evidence>
<organism evidence="13 14">
    <name type="scientific">Aplysia californica</name>
    <name type="common">California sea hare</name>
    <dbReference type="NCBI Taxonomy" id="6500"/>
    <lineage>
        <taxon>Eukaryota</taxon>
        <taxon>Metazoa</taxon>
        <taxon>Spiralia</taxon>
        <taxon>Lophotrochozoa</taxon>
        <taxon>Mollusca</taxon>
        <taxon>Gastropoda</taxon>
        <taxon>Heterobranchia</taxon>
        <taxon>Euthyneura</taxon>
        <taxon>Tectipleura</taxon>
        <taxon>Aplysiida</taxon>
        <taxon>Aplysioidea</taxon>
        <taxon>Aplysiidae</taxon>
        <taxon>Aplysia</taxon>
    </lineage>
</organism>
<evidence type="ECO:0000256" key="10">
    <source>
        <dbReference type="ARBA" id="ARBA00049506"/>
    </source>
</evidence>
<sequence length="438" mass="50608">MATSMKRMPAPNQKPYGRYKTLVFGVIFDPAMSLPAMIVLFVAELLVNLLVIFKIKYTEIDWVAYMQEVEGVVNGTYDYMQLKGDTGPLVYPAGFVYLFMGLYYVTDLGLNIRRAQYIFAAIYLLNLLVVFDIYRKAKRVPPFALFFMCALSYRIHSIFILRLFNDPVAMFFLYLAVNLFMRGHWSYGCLFYSLGVSIKMNLLLFAPALLFLLVVTQGIAGTVKHLTICALPQLLLALPFLMANPVGYIVRSFDLGRQFFYIWTVNWRLLPEEIFLNKYFQAGLLLAHVVTLLLFFLYKWKGFFPGASLQFWSRGLRKRLTPDQILFPLFTANFIGMCFSRSLHYQFYVWYFHSLHYLVWCCPYPTVIRVLLLGVIEFCWNTYPSTVASSSALHVCHALLLLGLWCGAQRQQQQQQQQHSGENVELNDGQSIGKQKIK</sequence>
<evidence type="ECO:0000256" key="7">
    <source>
        <dbReference type="ARBA" id="ARBA00022824"/>
    </source>
</evidence>
<evidence type="ECO:0000313" key="14">
    <source>
        <dbReference type="RefSeq" id="XP_012943158.2"/>
    </source>
</evidence>
<proteinExistence type="predicted"/>
<feature type="transmembrane region" description="Helical" evidence="12">
    <location>
        <begin position="117"/>
        <end position="134"/>
    </location>
</feature>
<dbReference type="GeneID" id="101850672"/>
<keyword evidence="8 12" id="KW-1133">Transmembrane helix</keyword>
<feature type="transmembrane region" description="Helical" evidence="12">
    <location>
        <begin position="387"/>
        <end position="405"/>
    </location>
</feature>
<keyword evidence="4" id="KW-0328">Glycosyltransferase</keyword>
<dbReference type="Proteomes" id="UP000694888">
    <property type="component" value="Unplaced"/>
</dbReference>
<comment type="catalytic activity">
    <reaction evidence="10">
        <text>an alpha-D-Man-(1-&gt;2)-alpha-D-Man-(1-&gt;2)-alpha-D-Man-(1-&gt;3)-[alpha-D-Man-(1-&gt;6)]-beta-D-Man-(1-&gt;4)-beta-D-GlcNAc-(1-&gt;4)-alpha-D-GlcNAc-diphospho-di-trans,poly-cis-dolichol + a di-trans,poly-cis-dolichyl beta-D-mannosyl phosphate = an alpha-D-Man-(1-&gt;2)-alpha-D-Man-(1-&gt;2)-alpha-D-Man-(1-&gt;3)-[alpha-D-Man-(1-&gt;3)-alpha-D-Man-(1-&gt;6)]-beta-D-Man-(1-&gt;4)-beta-D-GlcNAc-(1-&gt;4)-alpha-D-GlcNAc-diphospho-di-trans,poly-cis-dolichol + a di-trans,poly-cis-dolichyl phosphate + H(+)</text>
        <dbReference type="Rhea" id="RHEA:29527"/>
        <dbReference type="Rhea" id="RHEA-COMP:19498"/>
        <dbReference type="Rhea" id="RHEA-COMP:19501"/>
        <dbReference type="Rhea" id="RHEA-COMP:19516"/>
        <dbReference type="Rhea" id="RHEA-COMP:19517"/>
        <dbReference type="ChEBI" id="CHEBI:15378"/>
        <dbReference type="ChEBI" id="CHEBI:57683"/>
        <dbReference type="ChEBI" id="CHEBI:58211"/>
        <dbReference type="ChEBI" id="CHEBI:132515"/>
        <dbReference type="ChEBI" id="CHEBI:132516"/>
        <dbReference type="EC" id="2.4.1.258"/>
    </reaction>
    <physiologicalReaction direction="left-to-right" evidence="10">
        <dbReference type="Rhea" id="RHEA:29528"/>
    </physiologicalReaction>
</comment>
<dbReference type="PANTHER" id="PTHR12646">
    <property type="entry name" value="NOT56 - RELATED"/>
    <property type="match status" value="1"/>
</dbReference>
<keyword evidence="7" id="KW-0256">Endoplasmic reticulum</keyword>
<feature type="transmembrane region" description="Helical" evidence="12">
    <location>
        <begin position="226"/>
        <end position="250"/>
    </location>
</feature>
<evidence type="ECO:0000256" key="6">
    <source>
        <dbReference type="ARBA" id="ARBA00022692"/>
    </source>
</evidence>
<evidence type="ECO:0000313" key="13">
    <source>
        <dbReference type="Proteomes" id="UP000694888"/>
    </source>
</evidence>
<evidence type="ECO:0000256" key="5">
    <source>
        <dbReference type="ARBA" id="ARBA00022679"/>
    </source>
</evidence>
<accession>A0ABM1A928</accession>
<dbReference type="InterPro" id="IPR007873">
    <property type="entry name" value="Glycosyltransferase_ALG3"/>
</dbReference>
<name>A0ABM1A928_APLCA</name>
<keyword evidence="6 12" id="KW-0812">Transmembrane</keyword>
<feature type="transmembrane region" description="Helical" evidence="12">
    <location>
        <begin position="168"/>
        <end position="185"/>
    </location>
</feature>
<dbReference type="RefSeq" id="XP_012943158.2">
    <property type="nucleotide sequence ID" value="XM_013087704.2"/>
</dbReference>
<feature type="compositionally biased region" description="Polar residues" evidence="11">
    <location>
        <begin position="428"/>
        <end position="438"/>
    </location>
</feature>
<evidence type="ECO:0000256" key="11">
    <source>
        <dbReference type="SAM" id="MobiDB-lite"/>
    </source>
</evidence>
<feature type="transmembrane region" description="Helical" evidence="12">
    <location>
        <begin position="325"/>
        <end position="345"/>
    </location>
</feature>
<feature type="transmembrane region" description="Helical" evidence="12">
    <location>
        <begin position="279"/>
        <end position="298"/>
    </location>
</feature>
<feature type="transmembrane region" description="Helical" evidence="12">
    <location>
        <begin position="21"/>
        <end position="43"/>
    </location>
</feature>
<evidence type="ECO:0000256" key="1">
    <source>
        <dbReference type="ARBA" id="ARBA00004477"/>
    </source>
</evidence>
<evidence type="ECO:0000256" key="12">
    <source>
        <dbReference type="SAM" id="Phobius"/>
    </source>
</evidence>
<feature type="transmembrane region" description="Helical" evidence="12">
    <location>
        <begin position="191"/>
        <end position="214"/>
    </location>
</feature>
<feature type="region of interest" description="Disordered" evidence="11">
    <location>
        <begin position="417"/>
        <end position="438"/>
    </location>
</feature>
<keyword evidence="9 12" id="KW-0472">Membrane</keyword>
<evidence type="ECO:0000256" key="8">
    <source>
        <dbReference type="ARBA" id="ARBA00022989"/>
    </source>
</evidence>
<gene>
    <name evidence="14" type="primary">LOC101850672</name>
</gene>
<keyword evidence="13" id="KW-1185">Reference proteome</keyword>
<dbReference type="EC" id="2.4.1.258" evidence="3"/>
<comment type="subcellular location">
    <subcellularLocation>
        <location evidence="1">Endoplasmic reticulum membrane</location>
        <topology evidence="1">Multi-pass membrane protein</topology>
    </subcellularLocation>
</comment>
<protein>
    <recommendedName>
        <fullName evidence="3">dolichyl-P-Man:Man5GlcNAc2-PP-dolichol alpha-1,3-mannosyltransferase</fullName>
        <ecNumber evidence="3">2.4.1.258</ecNumber>
    </recommendedName>
</protein>
<dbReference type="PANTHER" id="PTHR12646:SF0">
    <property type="entry name" value="DOL-P-MAN:MAN(5)GLCNAC(2)-PP-DOL ALPHA-1,3-MANNOSYLTRANSFERASE"/>
    <property type="match status" value="1"/>
</dbReference>
<evidence type="ECO:0000256" key="2">
    <source>
        <dbReference type="ARBA" id="ARBA00004922"/>
    </source>
</evidence>
<reference evidence="14" key="1">
    <citation type="submission" date="2025-08" db="UniProtKB">
        <authorList>
            <consortium name="RefSeq"/>
        </authorList>
    </citation>
    <scope>IDENTIFICATION</scope>
</reference>
<evidence type="ECO:0000256" key="9">
    <source>
        <dbReference type="ARBA" id="ARBA00023136"/>
    </source>
</evidence>
<dbReference type="Pfam" id="PF05208">
    <property type="entry name" value="ALG3"/>
    <property type="match status" value="1"/>
</dbReference>
<feature type="transmembrane region" description="Helical" evidence="12">
    <location>
        <begin position="357"/>
        <end position="380"/>
    </location>
</feature>